<dbReference type="EMBL" id="VIFX01000106">
    <property type="protein sequence ID" value="TQR82211.1"/>
    <property type="molecule type" value="Genomic_DNA"/>
</dbReference>
<dbReference type="AlphaFoldDB" id="A0A544VQE6"/>
<feature type="transmembrane region" description="Helical" evidence="1">
    <location>
        <begin position="12"/>
        <end position="34"/>
    </location>
</feature>
<feature type="transmembrane region" description="Helical" evidence="1">
    <location>
        <begin position="46"/>
        <end position="65"/>
    </location>
</feature>
<evidence type="ECO:0000256" key="1">
    <source>
        <dbReference type="SAM" id="Phobius"/>
    </source>
</evidence>
<feature type="transmembrane region" description="Helical" evidence="1">
    <location>
        <begin position="72"/>
        <end position="90"/>
    </location>
</feature>
<keyword evidence="1" id="KW-0472">Membrane</keyword>
<reference evidence="2 3" key="1">
    <citation type="submission" date="2018-10" db="EMBL/GenBank/DDBJ databases">
        <title>Draft genome of Mycobacterium hodleri strain B.</title>
        <authorList>
            <person name="Amande T.J."/>
            <person name="Mcgenity T.J."/>
        </authorList>
    </citation>
    <scope>NUCLEOTIDE SEQUENCE [LARGE SCALE GENOMIC DNA]</scope>
    <source>
        <strain evidence="2 3">B</strain>
    </source>
</reference>
<gene>
    <name evidence="2" type="ORF">D8S82_33310</name>
</gene>
<protein>
    <submittedName>
        <fullName evidence="2">Uncharacterized protein</fullName>
    </submittedName>
</protein>
<keyword evidence="1" id="KW-0812">Transmembrane</keyword>
<sequence>MPSPSTVRQAAVVVALEGVALVVVALVLVARALGGAHEVSISGYGTAGWYVVMGAALLTAAWALWTGRRWGRGIAVFAQLLLLPVAWYIAVGSQQWSYGVPVA</sequence>
<feature type="non-terminal residue" evidence="2">
    <location>
        <position position="103"/>
    </location>
</feature>
<dbReference type="Proteomes" id="UP000315759">
    <property type="component" value="Unassembled WGS sequence"/>
</dbReference>
<organism evidence="2 3">
    <name type="scientific">Mycolicibacterium hodleri</name>
    <dbReference type="NCBI Taxonomy" id="49897"/>
    <lineage>
        <taxon>Bacteria</taxon>
        <taxon>Bacillati</taxon>
        <taxon>Actinomycetota</taxon>
        <taxon>Actinomycetes</taxon>
        <taxon>Mycobacteriales</taxon>
        <taxon>Mycobacteriaceae</taxon>
        <taxon>Mycolicibacterium</taxon>
    </lineage>
</organism>
<proteinExistence type="predicted"/>
<evidence type="ECO:0000313" key="3">
    <source>
        <dbReference type="Proteomes" id="UP000315759"/>
    </source>
</evidence>
<accession>A0A544VQE6</accession>
<keyword evidence="3" id="KW-1185">Reference proteome</keyword>
<name>A0A544VQE6_9MYCO</name>
<evidence type="ECO:0000313" key="2">
    <source>
        <dbReference type="EMBL" id="TQR82211.1"/>
    </source>
</evidence>
<keyword evidence="1" id="KW-1133">Transmembrane helix</keyword>
<comment type="caution">
    <text evidence="2">The sequence shown here is derived from an EMBL/GenBank/DDBJ whole genome shotgun (WGS) entry which is preliminary data.</text>
</comment>